<protein>
    <submittedName>
        <fullName evidence="1">Uncharacterized protein</fullName>
    </submittedName>
</protein>
<sequence>MSTYTGPSLVIWHGNGHNEMSLVQYVKDANADSFACNEAQNLLTPLRDIEGHRLTVAGRGWTEDIGRAKSTCIVTRNAHENLGKLTRKVSERVPSVIKVAPGRVLVASFYAHPVATALGMEGVAHFALHPDAGPWLREDDASHPVVREYREALNSTRTHMKAARDDGLLPILTGDLQVGAGHRKAWGPRPQLAKPLGLGVRVVGIDWALFGTRVVPVAFSTRRLFDHTGFVISFRPREG</sequence>
<reference evidence="1 2" key="1">
    <citation type="submission" date="2021-05" db="EMBL/GenBank/DDBJ databases">
        <title>Complete genome of Nocardioides aquaticus KCTC 9944T isolated from meromictic and hypersaline Ekho Lake, Antarctica.</title>
        <authorList>
            <person name="Hwang K."/>
            <person name="Kim K.M."/>
            <person name="Choe H."/>
        </authorList>
    </citation>
    <scope>NUCLEOTIDE SEQUENCE [LARGE SCALE GENOMIC DNA]</scope>
    <source>
        <strain evidence="1 2">KCTC 9944</strain>
    </source>
</reference>
<evidence type="ECO:0000313" key="2">
    <source>
        <dbReference type="Proteomes" id="UP000679307"/>
    </source>
</evidence>
<evidence type="ECO:0000313" key="1">
    <source>
        <dbReference type="EMBL" id="QVT79705.1"/>
    </source>
</evidence>
<gene>
    <name evidence="1" type="ORF">ENKNEFLB_02095</name>
</gene>
<accession>A0ABX8EIJ0</accession>
<keyword evidence="2" id="KW-1185">Reference proteome</keyword>
<organism evidence="1 2">
    <name type="scientific">Nocardioides aquaticus</name>
    <dbReference type="NCBI Taxonomy" id="160826"/>
    <lineage>
        <taxon>Bacteria</taxon>
        <taxon>Bacillati</taxon>
        <taxon>Actinomycetota</taxon>
        <taxon>Actinomycetes</taxon>
        <taxon>Propionibacteriales</taxon>
        <taxon>Nocardioidaceae</taxon>
        <taxon>Nocardioides</taxon>
    </lineage>
</organism>
<proteinExistence type="predicted"/>
<dbReference type="Proteomes" id="UP000679307">
    <property type="component" value="Chromosome"/>
</dbReference>
<name>A0ABX8EIJ0_9ACTN</name>
<dbReference type="RefSeq" id="WP_214059114.1">
    <property type="nucleotide sequence ID" value="NZ_BAAAHS010000068.1"/>
</dbReference>
<dbReference type="EMBL" id="CP075371">
    <property type="protein sequence ID" value="QVT79705.1"/>
    <property type="molecule type" value="Genomic_DNA"/>
</dbReference>